<keyword evidence="2" id="KW-0813">Transport</keyword>
<dbReference type="AlphaFoldDB" id="A0A5C5ZVR9"/>
<dbReference type="FunFam" id="3.40.50.300:FF:000127">
    <property type="entry name" value="Ribose import ATP-binding protein RbsA"/>
    <property type="match status" value="1"/>
</dbReference>
<dbReference type="PANTHER" id="PTHR43790:SF3">
    <property type="entry name" value="D-ALLOSE IMPORT ATP-BINDING PROTEIN ALSA-RELATED"/>
    <property type="match status" value="1"/>
</dbReference>
<gene>
    <name evidence="11" type="primary">rbsA_1</name>
    <name evidence="11" type="ORF">Mal64_14500</name>
</gene>
<dbReference type="PROSITE" id="PS50893">
    <property type="entry name" value="ABC_TRANSPORTER_2"/>
    <property type="match status" value="2"/>
</dbReference>
<comment type="caution">
    <text evidence="11">The sequence shown here is derived from an EMBL/GenBank/DDBJ whole genome shotgun (WGS) entry which is preliminary data.</text>
</comment>
<dbReference type="GO" id="GO:0016887">
    <property type="term" value="F:ATP hydrolysis activity"/>
    <property type="evidence" value="ECO:0007669"/>
    <property type="project" value="InterPro"/>
</dbReference>
<accession>A0A5C5ZVR9</accession>
<name>A0A5C5ZVR9_9BACT</name>
<dbReference type="CDD" id="cd03216">
    <property type="entry name" value="ABC_Carb_Monos_I"/>
    <property type="match status" value="1"/>
</dbReference>
<evidence type="ECO:0000256" key="1">
    <source>
        <dbReference type="ARBA" id="ARBA00004202"/>
    </source>
</evidence>
<dbReference type="PANTHER" id="PTHR43790">
    <property type="entry name" value="CARBOHYDRATE TRANSPORT ATP-BINDING PROTEIN MG119-RELATED"/>
    <property type="match status" value="1"/>
</dbReference>
<keyword evidence="4" id="KW-0762">Sugar transport</keyword>
<protein>
    <submittedName>
        <fullName evidence="11">Ribose import ATP-binding protein RbsA</fullName>
        <ecNumber evidence="11">3.6.3.17</ecNumber>
    </submittedName>
</protein>
<evidence type="ECO:0000256" key="6">
    <source>
        <dbReference type="ARBA" id="ARBA00022741"/>
    </source>
</evidence>
<keyword evidence="12" id="KW-1185">Reference proteome</keyword>
<dbReference type="RefSeq" id="WP_146398446.1">
    <property type="nucleotide sequence ID" value="NZ_SJPQ01000001.1"/>
</dbReference>
<dbReference type="GO" id="GO:0005524">
    <property type="term" value="F:ATP binding"/>
    <property type="evidence" value="ECO:0007669"/>
    <property type="project" value="UniProtKB-KW"/>
</dbReference>
<dbReference type="SUPFAM" id="SSF52540">
    <property type="entry name" value="P-loop containing nucleoside triphosphate hydrolases"/>
    <property type="match status" value="2"/>
</dbReference>
<dbReference type="InterPro" id="IPR003439">
    <property type="entry name" value="ABC_transporter-like_ATP-bd"/>
</dbReference>
<feature type="domain" description="ABC transporter" evidence="10">
    <location>
        <begin position="268"/>
        <end position="513"/>
    </location>
</feature>
<dbReference type="CDD" id="cd03215">
    <property type="entry name" value="ABC_Carb_Monos_II"/>
    <property type="match status" value="1"/>
</dbReference>
<dbReference type="GO" id="GO:0005886">
    <property type="term" value="C:plasma membrane"/>
    <property type="evidence" value="ECO:0007669"/>
    <property type="project" value="UniProtKB-SubCell"/>
</dbReference>
<evidence type="ECO:0000256" key="9">
    <source>
        <dbReference type="ARBA" id="ARBA00023136"/>
    </source>
</evidence>
<dbReference type="SMART" id="SM00382">
    <property type="entry name" value="AAA"/>
    <property type="match status" value="2"/>
</dbReference>
<dbReference type="Proteomes" id="UP000315440">
    <property type="component" value="Unassembled WGS sequence"/>
</dbReference>
<comment type="subcellular location">
    <subcellularLocation>
        <location evidence="1">Cell membrane</location>
        <topology evidence="1">Peripheral membrane protein</topology>
    </subcellularLocation>
</comment>
<dbReference type="Pfam" id="PF00005">
    <property type="entry name" value="ABC_tran"/>
    <property type="match status" value="2"/>
</dbReference>
<proteinExistence type="predicted"/>
<evidence type="ECO:0000256" key="5">
    <source>
        <dbReference type="ARBA" id="ARBA00022737"/>
    </source>
</evidence>
<evidence type="ECO:0000256" key="7">
    <source>
        <dbReference type="ARBA" id="ARBA00022840"/>
    </source>
</evidence>
<keyword evidence="5" id="KW-0677">Repeat</keyword>
<keyword evidence="6" id="KW-0547">Nucleotide-binding</keyword>
<dbReference type="EMBL" id="SJPQ01000001">
    <property type="protein sequence ID" value="TWT91051.1"/>
    <property type="molecule type" value="Genomic_DNA"/>
</dbReference>
<reference evidence="11 12" key="1">
    <citation type="submission" date="2019-02" db="EMBL/GenBank/DDBJ databases">
        <title>Deep-cultivation of Planctomycetes and their phenomic and genomic characterization uncovers novel biology.</title>
        <authorList>
            <person name="Wiegand S."/>
            <person name="Jogler M."/>
            <person name="Boedeker C."/>
            <person name="Pinto D."/>
            <person name="Vollmers J."/>
            <person name="Rivas-Marin E."/>
            <person name="Kohn T."/>
            <person name="Peeters S.H."/>
            <person name="Heuer A."/>
            <person name="Rast P."/>
            <person name="Oberbeckmann S."/>
            <person name="Bunk B."/>
            <person name="Jeske O."/>
            <person name="Meyerdierks A."/>
            <person name="Storesund J.E."/>
            <person name="Kallscheuer N."/>
            <person name="Luecker S."/>
            <person name="Lage O.M."/>
            <person name="Pohl T."/>
            <person name="Merkel B.J."/>
            <person name="Hornburger P."/>
            <person name="Mueller R.-W."/>
            <person name="Bruemmer F."/>
            <person name="Labrenz M."/>
            <person name="Spormann A.M."/>
            <person name="Op Den Camp H."/>
            <person name="Overmann J."/>
            <person name="Amann R."/>
            <person name="Jetten M.S.M."/>
            <person name="Mascher T."/>
            <person name="Medema M.H."/>
            <person name="Devos D.P."/>
            <person name="Kaster A.-K."/>
            <person name="Ovreas L."/>
            <person name="Rohde M."/>
            <person name="Galperin M.Y."/>
            <person name="Jogler C."/>
        </authorList>
    </citation>
    <scope>NUCLEOTIDE SEQUENCE [LARGE SCALE GENOMIC DNA]</scope>
    <source>
        <strain evidence="11 12">Mal64</strain>
    </source>
</reference>
<dbReference type="EC" id="3.6.3.17" evidence="11"/>
<dbReference type="Gene3D" id="3.40.50.300">
    <property type="entry name" value="P-loop containing nucleotide triphosphate hydrolases"/>
    <property type="match status" value="2"/>
</dbReference>
<evidence type="ECO:0000256" key="4">
    <source>
        <dbReference type="ARBA" id="ARBA00022597"/>
    </source>
</evidence>
<evidence type="ECO:0000313" key="11">
    <source>
        <dbReference type="EMBL" id="TWT91051.1"/>
    </source>
</evidence>
<organism evidence="11 12">
    <name type="scientific">Pseudobythopirellula maris</name>
    <dbReference type="NCBI Taxonomy" id="2527991"/>
    <lineage>
        <taxon>Bacteria</taxon>
        <taxon>Pseudomonadati</taxon>
        <taxon>Planctomycetota</taxon>
        <taxon>Planctomycetia</taxon>
        <taxon>Pirellulales</taxon>
        <taxon>Lacipirellulaceae</taxon>
        <taxon>Pseudobythopirellula</taxon>
    </lineage>
</organism>
<keyword evidence="9" id="KW-0472">Membrane</keyword>
<dbReference type="InterPro" id="IPR017871">
    <property type="entry name" value="ABC_transporter-like_CS"/>
</dbReference>
<dbReference type="OrthoDB" id="9771863at2"/>
<evidence type="ECO:0000313" key="12">
    <source>
        <dbReference type="Proteomes" id="UP000315440"/>
    </source>
</evidence>
<feature type="domain" description="ABC transporter" evidence="10">
    <location>
        <begin position="16"/>
        <end position="252"/>
    </location>
</feature>
<dbReference type="InterPro" id="IPR050107">
    <property type="entry name" value="ABC_carbohydrate_import_ATPase"/>
</dbReference>
<keyword evidence="7 11" id="KW-0067">ATP-binding</keyword>
<evidence type="ECO:0000259" key="10">
    <source>
        <dbReference type="PROSITE" id="PS50893"/>
    </source>
</evidence>
<dbReference type="PROSITE" id="PS00211">
    <property type="entry name" value="ABC_TRANSPORTER_1"/>
    <property type="match status" value="1"/>
</dbReference>
<dbReference type="InterPro" id="IPR027417">
    <property type="entry name" value="P-loop_NTPase"/>
</dbReference>
<evidence type="ECO:0000256" key="8">
    <source>
        <dbReference type="ARBA" id="ARBA00022967"/>
    </source>
</evidence>
<keyword evidence="8" id="KW-1278">Translocase</keyword>
<keyword evidence="11" id="KW-0378">Hydrolase</keyword>
<evidence type="ECO:0000256" key="3">
    <source>
        <dbReference type="ARBA" id="ARBA00022475"/>
    </source>
</evidence>
<sequence>MTSAVSTASPTDGVVLEARGVRKAFPGVQALDGARLAVRKGRLNALLGENGAGKSTLMNILSGVLTADEGDVLLDGEPVAFATTREAQDAGVAIIHQELNLVGELSVAENIFLGREPTGPLGLVDYATMNRRATELMERLATPIDPRRAVRLLSVAKQQVVEIAKAIAFESRVLILDEPTSSLTGAETQALFRLIRQLKADGVGLVYITHRLDELREIADDATVLRDGRFVAETPYAATTPEKLVGLMVGREIGAAEPLPPASDRLALKARNIRLKDADKPGHMRVDGVSLTVNRGEIVGLFGLMGAGRTEMLQTLFGLHPAHGSAEVEIDGEPITIRTPRDAIRAGLALAPEDRKGEGVVLGMGVGQNVSMASLEQIMRLGLLSQAGERRLAEGFIDRLAIKTPSVAQEVRTLSGGNQQKVVLAKWLATGPKVLMLDEPTRGVDIGGKQEIYAVIRKLASEGLGVLMASSEMPETLALSHRVLVVSEGRLTAEFSGAEATEEKLLTAALPDGQPQRVA</sequence>
<keyword evidence="3" id="KW-1003">Cell membrane</keyword>
<evidence type="ECO:0000256" key="2">
    <source>
        <dbReference type="ARBA" id="ARBA00022448"/>
    </source>
</evidence>
<dbReference type="InterPro" id="IPR003593">
    <property type="entry name" value="AAA+_ATPase"/>
</dbReference>